<sequence>MLTILQLTWPLFKVKFFCTSFYFVCLEDLDLARLSLHLNHILELCISITNHNFVGFRYTSNTALRCKGGSVGEVPISCSYDTRNASWRPPAGIAT</sequence>
<dbReference type="EMBL" id="CACSLK010009714">
    <property type="protein sequence ID" value="CAA0811928.1"/>
    <property type="molecule type" value="Genomic_DNA"/>
</dbReference>
<evidence type="ECO:0000313" key="1">
    <source>
        <dbReference type="EMBL" id="CAA0811928.1"/>
    </source>
</evidence>
<gene>
    <name evidence="1" type="ORF">SHERM_12747</name>
</gene>
<organism evidence="1 2">
    <name type="scientific">Striga hermonthica</name>
    <name type="common">Purple witchweed</name>
    <name type="synonym">Buchnera hermonthica</name>
    <dbReference type="NCBI Taxonomy" id="68872"/>
    <lineage>
        <taxon>Eukaryota</taxon>
        <taxon>Viridiplantae</taxon>
        <taxon>Streptophyta</taxon>
        <taxon>Embryophyta</taxon>
        <taxon>Tracheophyta</taxon>
        <taxon>Spermatophyta</taxon>
        <taxon>Magnoliopsida</taxon>
        <taxon>eudicotyledons</taxon>
        <taxon>Gunneridae</taxon>
        <taxon>Pentapetalae</taxon>
        <taxon>asterids</taxon>
        <taxon>lamiids</taxon>
        <taxon>Lamiales</taxon>
        <taxon>Orobanchaceae</taxon>
        <taxon>Buchnereae</taxon>
        <taxon>Striga</taxon>
    </lineage>
</organism>
<name>A0A9N7R2G0_STRHE</name>
<proteinExistence type="predicted"/>
<accession>A0A9N7R2G0</accession>
<reference evidence="1" key="1">
    <citation type="submission" date="2019-12" db="EMBL/GenBank/DDBJ databases">
        <authorList>
            <person name="Scholes J."/>
        </authorList>
    </citation>
    <scope>NUCLEOTIDE SEQUENCE</scope>
</reference>
<comment type="caution">
    <text evidence="1">The sequence shown here is derived from an EMBL/GenBank/DDBJ whole genome shotgun (WGS) entry which is preliminary data.</text>
</comment>
<keyword evidence="2" id="KW-1185">Reference proteome</keyword>
<protein>
    <submittedName>
        <fullName evidence="1">Uncharacterized protein</fullName>
    </submittedName>
</protein>
<dbReference type="AlphaFoldDB" id="A0A9N7R2G0"/>
<dbReference type="Proteomes" id="UP001153555">
    <property type="component" value="Unassembled WGS sequence"/>
</dbReference>
<evidence type="ECO:0000313" key="2">
    <source>
        <dbReference type="Proteomes" id="UP001153555"/>
    </source>
</evidence>